<accession>A0A1R0FAU1</accession>
<dbReference type="OrthoDB" id="9787225at2"/>
<evidence type="ECO:0000256" key="2">
    <source>
        <dbReference type="ARBA" id="ARBA00005992"/>
    </source>
</evidence>
<evidence type="ECO:0000256" key="7">
    <source>
        <dbReference type="PROSITE-ProRule" id="PRU01373"/>
    </source>
</evidence>
<reference evidence="10 11" key="1">
    <citation type="submission" date="2016-12" db="EMBL/GenBank/DDBJ databases">
        <title>Comparative genomics of Bartonella apis.</title>
        <authorList>
            <person name="Engel P."/>
        </authorList>
    </citation>
    <scope>NUCLEOTIDE SEQUENCE [LARGE SCALE GENOMIC DNA]</scope>
    <source>
        <strain evidence="10 11">PEB0149</strain>
    </source>
</reference>
<evidence type="ECO:0000256" key="3">
    <source>
        <dbReference type="ARBA" id="ARBA00022679"/>
    </source>
</evidence>
<dbReference type="Pfam" id="PF03734">
    <property type="entry name" value="YkuD"/>
    <property type="match status" value="1"/>
</dbReference>
<dbReference type="GO" id="GO:0018104">
    <property type="term" value="P:peptidoglycan-protein cross-linking"/>
    <property type="evidence" value="ECO:0007669"/>
    <property type="project" value="TreeGrafter"/>
</dbReference>
<dbReference type="PROSITE" id="PS52029">
    <property type="entry name" value="LD_TPASE"/>
    <property type="match status" value="1"/>
</dbReference>
<dbReference type="PANTHER" id="PTHR30582:SF30">
    <property type="entry name" value="BLR4375 PROTEIN"/>
    <property type="match status" value="1"/>
</dbReference>
<feature type="compositionally biased region" description="Basic and acidic residues" evidence="8">
    <location>
        <begin position="109"/>
        <end position="127"/>
    </location>
</feature>
<evidence type="ECO:0000259" key="9">
    <source>
        <dbReference type="PROSITE" id="PS52029"/>
    </source>
</evidence>
<evidence type="ECO:0000313" key="10">
    <source>
        <dbReference type="EMBL" id="OLY44111.1"/>
    </source>
</evidence>
<proteinExistence type="inferred from homology"/>
<dbReference type="GO" id="GO:0071555">
    <property type="term" value="P:cell wall organization"/>
    <property type="evidence" value="ECO:0007669"/>
    <property type="project" value="UniProtKB-UniRule"/>
</dbReference>
<dbReference type="GO" id="GO:0005576">
    <property type="term" value="C:extracellular region"/>
    <property type="evidence" value="ECO:0007669"/>
    <property type="project" value="TreeGrafter"/>
</dbReference>
<keyword evidence="3" id="KW-0808">Transferase</keyword>
<dbReference type="CDD" id="cd16913">
    <property type="entry name" value="YkuD_like"/>
    <property type="match status" value="1"/>
</dbReference>
<comment type="caution">
    <text evidence="10">The sequence shown here is derived from an EMBL/GenBank/DDBJ whole genome shotgun (WGS) entry which is preliminary data.</text>
</comment>
<dbReference type="GO" id="GO:0008360">
    <property type="term" value="P:regulation of cell shape"/>
    <property type="evidence" value="ECO:0007669"/>
    <property type="project" value="UniProtKB-UniRule"/>
</dbReference>
<name>A0A1R0FAU1_9HYPH</name>
<dbReference type="InterPro" id="IPR050979">
    <property type="entry name" value="LD-transpeptidase"/>
</dbReference>
<dbReference type="AlphaFoldDB" id="A0A1R0FAU1"/>
<dbReference type="PANTHER" id="PTHR30582">
    <property type="entry name" value="L,D-TRANSPEPTIDASE"/>
    <property type="match status" value="1"/>
</dbReference>
<evidence type="ECO:0000256" key="8">
    <source>
        <dbReference type="SAM" id="MobiDB-lite"/>
    </source>
</evidence>
<gene>
    <name evidence="10" type="ORF">PEB0149_015750</name>
</gene>
<dbReference type="RefSeq" id="WP_075869279.1">
    <property type="nucleotide sequence ID" value="NZ_CALYQA010000011.1"/>
</dbReference>
<dbReference type="InterPro" id="IPR038063">
    <property type="entry name" value="Transpep_catalytic_dom"/>
</dbReference>
<comment type="similarity">
    <text evidence="2">Belongs to the YkuD family.</text>
</comment>
<evidence type="ECO:0000256" key="4">
    <source>
        <dbReference type="ARBA" id="ARBA00022960"/>
    </source>
</evidence>
<dbReference type="EMBL" id="LXYT01000001">
    <property type="protein sequence ID" value="OLY44111.1"/>
    <property type="molecule type" value="Genomic_DNA"/>
</dbReference>
<dbReference type="InterPro" id="IPR005490">
    <property type="entry name" value="LD_TPept_cat_dom"/>
</dbReference>
<comment type="pathway">
    <text evidence="1 7">Cell wall biogenesis; peptidoglycan biosynthesis.</text>
</comment>
<dbReference type="SUPFAM" id="SSF141523">
    <property type="entry name" value="L,D-transpeptidase catalytic domain-like"/>
    <property type="match status" value="1"/>
</dbReference>
<dbReference type="Gene3D" id="2.40.440.10">
    <property type="entry name" value="L,D-transpeptidase catalytic domain-like"/>
    <property type="match status" value="1"/>
</dbReference>
<evidence type="ECO:0000256" key="1">
    <source>
        <dbReference type="ARBA" id="ARBA00004752"/>
    </source>
</evidence>
<feature type="region of interest" description="Disordered" evidence="8">
    <location>
        <begin position="82"/>
        <end position="154"/>
    </location>
</feature>
<organism evidence="10 11">
    <name type="scientific">Bartonella apis</name>
    <dbReference type="NCBI Taxonomy" id="1686310"/>
    <lineage>
        <taxon>Bacteria</taxon>
        <taxon>Pseudomonadati</taxon>
        <taxon>Pseudomonadota</taxon>
        <taxon>Alphaproteobacteria</taxon>
        <taxon>Hyphomicrobiales</taxon>
        <taxon>Bartonellaceae</taxon>
        <taxon>Bartonella</taxon>
    </lineage>
</organism>
<evidence type="ECO:0000313" key="11">
    <source>
        <dbReference type="Proteomes" id="UP000187344"/>
    </source>
</evidence>
<keyword evidence="6 7" id="KW-0961">Cell wall biogenesis/degradation</keyword>
<sequence length="438" mass="48011">MLHMSSISSHMSSVSYLTIVVFLTSTASAFPSGAQKNETIELAQLYDPADLPRHHQQLRIYQDQYGRRIYVDENGRVVRVEEPQNYPQGVTPPPYGTNNQGPMEGGAPYDDRDVPEAPDAKPYHDNGQDNPRSYRKNPPRYQAGEMPSEHTPAINVPKGRETVAAVQILMDRLGSSPGAIDGLAGSNFDKAAAAASEISGRFIDPNDKQRLDSALQATGGPAFTQYTITEADINRQYVSSIPADYAMKAQMPAMAYTSVREMLAERFHIDESFLQELNPQAHFSHAGETIKVPNLELPKRQSVDRIVADKARKQVRGYNAEGRLVVAYPATIGSTDNPSPSGTVQVERIAFNPNYTYNPKVNFKQGSNNEILTIPPGPNGPVGTVWIALSKPTYGIHGTPDPSRIGKTSSHGCIRLTNWDAEELAKLVKPGVVVHFTD</sequence>
<feature type="domain" description="L,D-TPase catalytic" evidence="9">
    <location>
        <begin position="304"/>
        <end position="437"/>
    </location>
</feature>
<dbReference type="UniPathway" id="UPA00219"/>
<feature type="active site" description="Nucleophile" evidence="7">
    <location>
        <position position="413"/>
    </location>
</feature>
<dbReference type="Proteomes" id="UP000187344">
    <property type="component" value="Unassembled WGS sequence"/>
</dbReference>
<feature type="active site" description="Proton donor/acceptor" evidence="7">
    <location>
        <position position="397"/>
    </location>
</feature>
<dbReference type="GO" id="GO:0016740">
    <property type="term" value="F:transferase activity"/>
    <property type="evidence" value="ECO:0007669"/>
    <property type="project" value="UniProtKB-KW"/>
</dbReference>
<protein>
    <submittedName>
        <fullName evidence="10">Lipoprotein-anchoring transpeptidase ErfK/SrfK</fullName>
    </submittedName>
</protein>
<dbReference type="GO" id="GO:0071972">
    <property type="term" value="F:peptidoglycan L,D-transpeptidase activity"/>
    <property type="evidence" value="ECO:0007669"/>
    <property type="project" value="TreeGrafter"/>
</dbReference>
<keyword evidence="5 7" id="KW-0573">Peptidoglycan synthesis</keyword>
<evidence type="ECO:0000256" key="6">
    <source>
        <dbReference type="ARBA" id="ARBA00023316"/>
    </source>
</evidence>
<keyword evidence="4 7" id="KW-0133">Cell shape</keyword>
<keyword evidence="10" id="KW-0449">Lipoprotein</keyword>
<evidence type="ECO:0000256" key="5">
    <source>
        <dbReference type="ARBA" id="ARBA00022984"/>
    </source>
</evidence>
<keyword evidence="11" id="KW-1185">Reference proteome</keyword>